<sequence>MLFSIFFIAYGAWRTWRSAAQDCMFHAFFSSCLLSAAVIAFAAPVSVMSVDPNQLPGRSHSTASTCIAELGWGWEWPWTCARALSASIHLLSQHQAPPLLCTAILRHEPNRRLRQPPLSQALPAPL</sequence>
<evidence type="ECO:0000313" key="1">
    <source>
        <dbReference type="EMBL" id="ORZ34590.1"/>
    </source>
</evidence>
<name>A0A1Y2HJ26_9FUNG</name>
<organism evidence="1 2">
    <name type="scientific">Catenaria anguillulae PL171</name>
    <dbReference type="NCBI Taxonomy" id="765915"/>
    <lineage>
        <taxon>Eukaryota</taxon>
        <taxon>Fungi</taxon>
        <taxon>Fungi incertae sedis</taxon>
        <taxon>Blastocladiomycota</taxon>
        <taxon>Blastocladiomycetes</taxon>
        <taxon>Blastocladiales</taxon>
        <taxon>Catenariaceae</taxon>
        <taxon>Catenaria</taxon>
    </lineage>
</organism>
<keyword evidence="2" id="KW-1185">Reference proteome</keyword>
<accession>A0A1Y2HJ26</accession>
<reference evidence="1 2" key="1">
    <citation type="submission" date="2016-07" db="EMBL/GenBank/DDBJ databases">
        <title>Pervasive Adenine N6-methylation of Active Genes in Fungi.</title>
        <authorList>
            <consortium name="DOE Joint Genome Institute"/>
            <person name="Mondo S.J."/>
            <person name="Dannebaum R.O."/>
            <person name="Kuo R.C."/>
            <person name="Labutti K."/>
            <person name="Haridas S."/>
            <person name="Kuo A."/>
            <person name="Salamov A."/>
            <person name="Ahrendt S.R."/>
            <person name="Lipzen A."/>
            <person name="Sullivan W."/>
            <person name="Andreopoulos W.B."/>
            <person name="Clum A."/>
            <person name="Lindquist E."/>
            <person name="Daum C."/>
            <person name="Ramamoorthy G.K."/>
            <person name="Gryganskyi A."/>
            <person name="Culley D."/>
            <person name="Magnuson J.K."/>
            <person name="James T.Y."/>
            <person name="O'Malley M.A."/>
            <person name="Stajich J.E."/>
            <person name="Spatafora J.W."/>
            <person name="Visel A."/>
            <person name="Grigoriev I.V."/>
        </authorList>
    </citation>
    <scope>NUCLEOTIDE SEQUENCE [LARGE SCALE GENOMIC DNA]</scope>
    <source>
        <strain evidence="1 2">PL171</strain>
    </source>
</reference>
<dbReference type="EMBL" id="MCFL01000027">
    <property type="protein sequence ID" value="ORZ34590.1"/>
    <property type="molecule type" value="Genomic_DNA"/>
</dbReference>
<dbReference type="Proteomes" id="UP000193411">
    <property type="component" value="Unassembled WGS sequence"/>
</dbReference>
<comment type="caution">
    <text evidence="1">The sequence shown here is derived from an EMBL/GenBank/DDBJ whole genome shotgun (WGS) entry which is preliminary data.</text>
</comment>
<gene>
    <name evidence="1" type="ORF">BCR44DRAFT_1436018</name>
</gene>
<proteinExistence type="predicted"/>
<protein>
    <submittedName>
        <fullName evidence="1">Uncharacterized protein</fullName>
    </submittedName>
</protein>
<dbReference type="AlphaFoldDB" id="A0A1Y2HJ26"/>
<evidence type="ECO:0000313" key="2">
    <source>
        <dbReference type="Proteomes" id="UP000193411"/>
    </source>
</evidence>